<dbReference type="EMBL" id="CCYD01001551">
    <property type="protein sequence ID" value="CEG45116.1"/>
    <property type="molecule type" value="Genomic_DNA"/>
</dbReference>
<accession>A0A0P1AV95</accession>
<dbReference type="RefSeq" id="XP_024581485.1">
    <property type="nucleotide sequence ID" value="XM_024715826.1"/>
</dbReference>
<keyword evidence="3" id="KW-1185">Reference proteome</keyword>
<feature type="region of interest" description="Disordered" evidence="1">
    <location>
        <begin position="1"/>
        <end position="29"/>
    </location>
</feature>
<reference evidence="3" key="1">
    <citation type="submission" date="2014-09" db="EMBL/GenBank/DDBJ databases">
        <authorList>
            <person name="Sharma Rahul"/>
            <person name="Thines Marco"/>
        </authorList>
    </citation>
    <scope>NUCLEOTIDE SEQUENCE [LARGE SCALE GENOMIC DNA]</scope>
</reference>
<organism evidence="2 3">
    <name type="scientific">Plasmopara halstedii</name>
    <name type="common">Downy mildew of sunflower</name>
    <dbReference type="NCBI Taxonomy" id="4781"/>
    <lineage>
        <taxon>Eukaryota</taxon>
        <taxon>Sar</taxon>
        <taxon>Stramenopiles</taxon>
        <taxon>Oomycota</taxon>
        <taxon>Peronosporomycetes</taxon>
        <taxon>Peronosporales</taxon>
        <taxon>Peronosporaceae</taxon>
        <taxon>Plasmopara</taxon>
    </lineage>
</organism>
<dbReference type="GeneID" id="36396493"/>
<dbReference type="Proteomes" id="UP000054928">
    <property type="component" value="Unassembled WGS sequence"/>
</dbReference>
<proteinExistence type="predicted"/>
<evidence type="ECO:0000256" key="1">
    <source>
        <dbReference type="SAM" id="MobiDB-lite"/>
    </source>
</evidence>
<dbReference type="AlphaFoldDB" id="A0A0P1AV95"/>
<evidence type="ECO:0000313" key="2">
    <source>
        <dbReference type="EMBL" id="CEG45116.1"/>
    </source>
</evidence>
<protein>
    <submittedName>
        <fullName evidence="2">Uncharacterized protein</fullName>
    </submittedName>
</protein>
<name>A0A0P1AV95_PLAHL</name>
<evidence type="ECO:0000313" key="3">
    <source>
        <dbReference type="Proteomes" id="UP000054928"/>
    </source>
</evidence>
<sequence length="74" mass="7908">MRLCLVKQPDEIGPDSNSGPGPVPVEGDPPAALVILGDEQDGSTLCKIPDMRRSTHESSWICPPRNDVVQSGLK</sequence>